<proteinExistence type="predicted"/>
<gene>
    <name evidence="2" type="ORF">BCR33DRAFT_712721</name>
</gene>
<keyword evidence="3" id="KW-1185">Reference proteome</keyword>
<accession>A0A1Y2CUK7</accession>
<dbReference type="Proteomes" id="UP000193642">
    <property type="component" value="Unassembled WGS sequence"/>
</dbReference>
<feature type="region of interest" description="Disordered" evidence="1">
    <location>
        <begin position="25"/>
        <end position="151"/>
    </location>
</feature>
<feature type="compositionally biased region" description="Basic and acidic residues" evidence="1">
    <location>
        <begin position="61"/>
        <end position="145"/>
    </location>
</feature>
<evidence type="ECO:0000313" key="3">
    <source>
        <dbReference type="Proteomes" id="UP000193642"/>
    </source>
</evidence>
<organism evidence="2 3">
    <name type="scientific">Rhizoclosmatium globosum</name>
    <dbReference type="NCBI Taxonomy" id="329046"/>
    <lineage>
        <taxon>Eukaryota</taxon>
        <taxon>Fungi</taxon>
        <taxon>Fungi incertae sedis</taxon>
        <taxon>Chytridiomycota</taxon>
        <taxon>Chytridiomycota incertae sedis</taxon>
        <taxon>Chytridiomycetes</taxon>
        <taxon>Chytridiales</taxon>
        <taxon>Chytriomycetaceae</taxon>
        <taxon>Rhizoclosmatium</taxon>
    </lineage>
</organism>
<name>A0A1Y2CUK7_9FUNG</name>
<reference evidence="2 3" key="1">
    <citation type="submission" date="2016-07" db="EMBL/GenBank/DDBJ databases">
        <title>Pervasive Adenine N6-methylation of Active Genes in Fungi.</title>
        <authorList>
            <consortium name="DOE Joint Genome Institute"/>
            <person name="Mondo S.J."/>
            <person name="Dannebaum R.O."/>
            <person name="Kuo R.C."/>
            <person name="Labutti K."/>
            <person name="Haridas S."/>
            <person name="Kuo A."/>
            <person name="Salamov A."/>
            <person name="Ahrendt S.R."/>
            <person name="Lipzen A."/>
            <person name="Sullivan W."/>
            <person name="Andreopoulos W.B."/>
            <person name="Clum A."/>
            <person name="Lindquist E."/>
            <person name="Daum C."/>
            <person name="Ramamoorthy G.K."/>
            <person name="Gryganskyi A."/>
            <person name="Culley D."/>
            <person name="Magnuson J.K."/>
            <person name="James T.Y."/>
            <person name="O'Malley M.A."/>
            <person name="Stajich J.E."/>
            <person name="Spatafora J.W."/>
            <person name="Visel A."/>
            <person name="Grigoriev I.V."/>
        </authorList>
    </citation>
    <scope>NUCLEOTIDE SEQUENCE [LARGE SCALE GENOMIC DNA]</scope>
    <source>
        <strain evidence="2 3">JEL800</strain>
    </source>
</reference>
<evidence type="ECO:0000313" key="2">
    <source>
        <dbReference type="EMBL" id="ORY50721.1"/>
    </source>
</evidence>
<sequence length="224" mass="26009">MSSYYDLDDRVTHAVAADTNDVALDDIERRGGGRDRDRYEERKDRGNRGRDGLRGSGYEGRTGRGGRDYDRGGGERHDRDYEADRSRVGDRGRNDVRGARDQLGDSRYTDRDERYDSYERDREERRGRSRSRSRDEDKNSGKGEDEQPPLTEEEMMQRMLGFGGFETTKELHLLFNRTKKCWVQMLVQLTLRGKNISPIYEPTGRLQPKSFSDSIANKIKEINI</sequence>
<dbReference type="EMBL" id="MCGO01000006">
    <property type="protein sequence ID" value="ORY50721.1"/>
    <property type="molecule type" value="Genomic_DNA"/>
</dbReference>
<comment type="caution">
    <text evidence="2">The sequence shown here is derived from an EMBL/GenBank/DDBJ whole genome shotgun (WGS) entry which is preliminary data.</text>
</comment>
<evidence type="ECO:0000256" key="1">
    <source>
        <dbReference type="SAM" id="MobiDB-lite"/>
    </source>
</evidence>
<feature type="compositionally biased region" description="Basic and acidic residues" evidence="1">
    <location>
        <begin position="26"/>
        <end position="53"/>
    </location>
</feature>
<dbReference type="OrthoDB" id="21368at2759"/>
<protein>
    <submittedName>
        <fullName evidence="2">Uncharacterized protein</fullName>
    </submittedName>
</protein>
<dbReference type="AlphaFoldDB" id="A0A1Y2CUK7"/>